<name>A0AAW4L041_9BACT</name>
<dbReference type="InterPro" id="IPR029044">
    <property type="entry name" value="Nucleotide-diphossugar_trans"/>
</dbReference>
<dbReference type="SUPFAM" id="SSF53448">
    <property type="entry name" value="Nucleotide-diphospho-sugar transferases"/>
    <property type="match status" value="1"/>
</dbReference>
<dbReference type="PANTHER" id="PTHR19136:SF81">
    <property type="entry name" value="MOLYBDENUM COFACTOR GUANYLYLTRANSFERASE"/>
    <property type="match status" value="1"/>
</dbReference>
<organism evidence="9 10">
    <name type="scientific">Geoanaerobacter pelophilus</name>
    <dbReference type="NCBI Taxonomy" id="60036"/>
    <lineage>
        <taxon>Bacteria</taxon>
        <taxon>Pseudomonadati</taxon>
        <taxon>Thermodesulfobacteriota</taxon>
        <taxon>Desulfuromonadia</taxon>
        <taxon>Geobacterales</taxon>
        <taxon>Geobacteraceae</taxon>
        <taxon>Geoanaerobacter</taxon>
    </lineage>
</organism>
<dbReference type="GO" id="GO:1902758">
    <property type="term" value="P:bis(molybdopterin guanine dinucleotide)molybdenum biosynthetic process"/>
    <property type="evidence" value="ECO:0007669"/>
    <property type="project" value="TreeGrafter"/>
</dbReference>
<keyword evidence="6" id="KW-0342">GTP-binding</keyword>
<protein>
    <submittedName>
        <fullName evidence="9">Molybdenum cofactor guanylyltransferase</fullName>
    </submittedName>
</protein>
<evidence type="ECO:0000256" key="1">
    <source>
        <dbReference type="ARBA" id="ARBA00022490"/>
    </source>
</evidence>
<dbReference type="AlphaFoldDB" id="A0AAW4L041"/>
<evidence type="ECO:0000256" key="3">
    <source>
        <dbReference type="ARBA" id="ARBA00022723"/>
    </source>
</evidence>
<dbReference type="Proteomes" id="UP000811899">
    <property type="component" value="Unassembled WGS sequence"/>
</dbReference>
<keyword evidence="2" id="KW-0808">Transferase</keyword>
<accession>A0AAW4L041</accession>
<keyword evidence="5" id="KW-0460">Magnesium</keyword>
<proteinExistence type="predicted"/>
<dbReference type="InterPro" id="IPR025877">
    <property type="entry name" value="MobA-like_NTP_Trfase"/>
</dbReference>
<evidence type="ECO:0000256" key="2">
    <source>
        <dbReference type="ARBA" id="ARBA00022679"/>
    </source>
</evidence>
<evidence type="ECO:0000256" key="6">
    <source>
        <dbReference type="ARBA" id="ARBA00023134"/>
    </source>
</evidence>
<sequence length="179" mass="20168">MGQDKAFLKVNGVAIFERIVELFRESFPRILLVGDREERFAGYNLAIVPDIYPGSALGGVYTGLCQAETDYVFVSSCDLPFPNRELLRYLCTLRNGYDAVVPLTEHGYEPLFALYAKSCLEPIRELLESGNYCAFAYYPQVNARYVTAEELARFDRDGRAFMNVNTPEDFAKITGEISG</sequence>
<dbReference type="EMBL" id="JAHCVJ010000002">
    <property type="protein sequence ID" value="MBT0664278.1"/>
    <property type="molecule type" value="Genomic_DNA"/>
</dbReference>
<keyword evidence="7" id="KW-0501">Molybdenum cofactor biosynthesis</keyword>
<keyword evidence="4" id="KW-0547">Nucleotide-binding</keyword>
<evidence type="ECO:0000256" key="5">
    <source>
        <dbReference type="ARBA" id="ARBA00022842"/>
    </source>
</evidence>
<dbReference type="CDD" id="cd02503">
    <property type="entry name" value="MobA"/>
    <property type="match status" value="1"/>
</dbReference>
<dbReference type="InterPro" id="IPR013482">
    <property type="entry name" value="Molybde_CF_guanTrfase"/>
</dbReference>
<dbReference type="GO" id="GO:0005525">
    <property type="term" value="F:GTP binding"/>
    <property type="evidence" value="ECO:0007669"/>
    <property type="project" value="UniProtKB-KW"/>
</dbReference>
<dbReference type="GO" id="GO:0016779">
    <property type="term" value="F:nucleotidyltransferase activity"/>
    <property type="evidence" value="ECO:0007669"/>
    <property type="project" value="UniProtKB-KW"/>
</dbReference>
<evidence type="ECO:0000256" key="7">
    <source>
        <dbReference type="ARBA" id="ARBA00023150"/>
    </source>
</evidence>
<dbReference type="Gene3D" id="3.90.550.10">
    <property type="entry name" value="Spore Coat Polysaccharide Biosynthesis Protein SpsA, Chain A"/>
    <property type="match status" value="1"/>
</dbReference>
<gene>
    <name evidence="9" type="ORF">KI809_08190</name>
</gene>
<evidence type="ECO:0000256" key="4">
    <source>
        <dbReference type="ARBA" id="ARBA00022741"/>
    </source>
</evidence>
<dbReference type="Pfam" id="PF12804">
    <property type="entry name" value="NTP_transf_3"/>
    <property type="match status" value="1"/>
</dbReference>
<dbReference type="PANTHER" id="PTHR19136">
    <property type="entry name" value="MOLYBDENUM COFACTOR GUANYLYLTRANSFERASE"/>
    <property type="match status" value="1"/>
</dbReference>
<evidence type="ECO:0000313" key="9">
    <source>
        <dbReference type="EMBL" id="MBT0664278.1"/>
    </source>
</evidence>
<keyword evidence="3" id="KW-0479">Metal-binding</keyword>
<reference evidence="9 10" key="1">
    <citation type="submission" date="2021-05" db="EMBL/GenBank/DDBJ databases">
        <title>The draft genome of Geobacter pelophilus DSM 12255.</title>
        <authorList>
            <person name="Xu Z."/>
            <person name="Masuda Y."/>
            <person name="Itoh H."/>
            <person name="Senoo K."/>
        </authorList>
    </citation>
    <scope>NUCLEOTIDE SEQUENCE [LARGE SCALE GENOMIC DNA]</scope>
    <source>
        <strain evidence="9 10">DSM 12255</strain>
    </source>
</reference>
<evidence type="ECO:0000259" key="8">
    <source>
        <dbReference type="Pfam" id="PF12804"/>
    </source>
</evidence>
<keyword evidence="10" id="KW-1185">Reference proteome</keyword>
<feature type="domain" description="MobA-like NTP transferase" evidence="8">
    <location>
        <begin position="1"/>
        <end position="130"/>
    </location>
</feature>
<keyword evidence="9" id="KW-0548">Nucleotidyltransferase</keyword>
<evidence type="ECO:0000313" key="10">
    <source>
        <dbReference type="Proteomes" id="UP000811899"/>
    </source>
</evidence>
<dbReference type="GO" id="GO:0046872">
    <property type="term" value="F:metal ion binding"/>
    <property type="evidence" value="ECO:0007669"/>
    <property type="project" value="UniProtKB-KW"/>
</dbReference>
<keyword evidence="1" id="KW-0963">Cytoplasm</keyword>
<comment type="caution">
    <text evidence="9">The sequence shown here is derived from an EMBL/GenBank/DDBJ whole genome shotgun (WGS) entry which is preliminary data.</text>
</comment>